<dbReference type="RefSeq" id="WP_051665530.1">
    <property type="nucleotide sequence ID" value="NZ_CADEAH010000008.1"/>
</dbReference>
<organism evidence="1 2">
    <name type="scientific">Bartonella koehlerae C-29</name>
    <dbReference type="NCBI Taxonomy" id="1134510"/>
    <lineage>
        <taxon>Bacteria</taxon>
        <taxon>Pseudomonadati</taxon>
        <taxon>Pseudomonadota</taxon>
        <taxon>Alphaproteobacteria</taxon>
        <taxon>Hyphomicrobiales</taxon>
        <taxon>Bartonellaceae</taxon>
        <taxon>Bartonella</taxon>
    </lineage>
</organism>
<keyword evidence="2" id="KW-1185">Reference proteome</keyword>
<gene>
    <name evidence="1" type="ORF">O9A_00310</name>
</gene>
<dbReference type="AlphaFoldDB" id="A0A067W7X6"/>
<dbReference type="HOGENOM" id="CLU_2217858_0_0_5"/>
<protein>
    <submittedName>
        <fullName evidence="1">Uncharacterized protein</fullName>
    </submittedName>
</protein>
<dbReference type="eggNOG" id="COG0137">
    <property type="taxonomic scope" value="Bacteria"/>
</dbReference>
<evidence type="ECO:0000313" key="2">
    <source>
        <dbReference type="Proteomes" id="UP000027015"/>
    </source>
</evidence>
<accession>A0A067W7X6</accession>
<dbReference type="STRING" id="1134510.O9A_00310"/>
<sequence length="106" mass="11814">MSYGIVKETRADAIASVATGNGNKLASFKLSAYTQNHDIKIFLHGIIVFSKSDGFDEFCACTQIPIENEKQGETLFSVDENLLYLSSEGKILKDLLYLLLLNILYM</sequence>
<dbReference type="PATRIC" id="fig|1134510.3.peg.378"/>
<proteinExistence type="predicted"/>
<dbReference type="EMBL" id="AHPL01000003">
    <property type="protein sequence ID" value="KEC56085.1"/>
    <property type="molecule type" value="Genomic_DNA"/>
</dbReference>
<name>A0A067W7X6_9HYPH</name>
<evidence type="ECO:0000313" key="1">
    <source>
        <dbReference type="EMBL" id="KEC56085.1"/>
    </source>
</evidence>
<comment type="caution">
    <text evidence="1">The sequence shown here is derived from an EMBL/GenBank/DDBJ whole genome shotgun (WGS) entry which is preliminary data.</text>
</comment>
<dbReference type="Proteomes" id="UP000027015">
    <property type="component" value="Unassembled WGS sequence"/>
</dbReference>
<dbReference type="OrthoDB" id="9801641at2"/>
<reference evidence="1 2" key="1">
    <citation type="submission" date="2012-04" db="EMBL/GenBank/DDBJ databases">
        <title>The Genome Sequence of Bartonella koehlerae C-29.</title>
        <authorList>
            <consortium name="The Broad Institute Genome Sequencing Platform"/>
            <consortium name="The Broad Institute Genome Sequencing Center for Infectious Disease"/>
            <person name="Feldgarden M."/>
            <person name="Kirby J."/>
            <person name="Kosoy M."/>
            <person name="Birtles R."/>
            <person name="Probert W.S."/>
            <person name="Chiaraviglio L."/>
            <person name="Walker B."/>
            <person name="Young S.K."/>
            <person name="Zeng Q."/>
            <person name="Gargeya S."/>
            <person name="Fitzgerald M."/>
            <person name="Haas B."/>
            <person name="Abouelleil A."/>
            <person name="Alvarado L."/>
            <person name="Arachchi H.M."/>
            <person name="Berlin A.M."/>
            <person name="Chapman S.B."/>
            <person name="Goldberg J."/>
            <person name="Griggs A."/>
            <person name="Gujja S."/>
            <person name="Hansen M."/>
            <person name="Howarth C."/>
            <person name="Imamovic A."/>
            <person name="Larimer J."/>
            <person name="McCowen C."/>
            <person name="Montmayeur A."/>
            <person name="Murphy C."/>
            <person name="Neiman D."/>
            <person name="Pearson M."/>
            <person name="Priest M."/>
            <person name="Roberts A."/>
            <person name="Saif S."/>
            <person name="Shea T."/>
            <person name="Sisk P."/>
            <person name="Sykes S."/>
            <person name="Wortman J."/>
            <person name="Nusbaum C."/>
            <person name="Birren B."/>
        </authorList>
    </citation>
    <scope>NUCLEOTIDE SEQUENCE [LARGE SCALE GENOMIC DNA]</scope>
    <source>
        <strain evidence="1 2">C-29</strain>
    </source>
</reference>